<comment type="caution">
    <text evidence="1">The sequence shown here is derived from an EMBL/GenBank/DDBJ whole genome shotgun (WGS) entry which is preliminary data.</text>
</comment>
<protein>
    <submittedName>
        <fullName evidence="1">Uncharacterized protein</fullName>
    </submittedName>
</protein>
<dbReference type="KEGG" id="lcs:LCBD_0092"/>
<gene>
    <name evidence="1" type="ORF">C0Q90_10540</name>
</gene>
<sequence length="89" mass="9603">MADEAVRAVQKWLNKTYVNVPSFVKAPENGQTGWATIYSLRMGLQHEIGISAIGEGFGDTTKAALAPVVGNLKPGYQGNSTTYPRCFLV</sequence>
<dbReference type="Proteomes" id="UP000234512">
    <property type="component" value="Unassembled WGS sequence"/>
</dbReference>
<evidence type="ECO:0000313" key="1">
    <source>
        <dbReference type="EMBL" id="PLC45849.1"/>
    </source>
</evidence>
<reference evidence="1 2" key="1">
    <citation type="journal article" date="2018" name="Genome Announc.">
        <title>Draft Genome Sequence of Lactobacillus paracasei DUP 13076, Which Exhibits Potent Antipathogenic Effects against Salmonella enterica Serovars Enteritidis, Typhimurium, and Heidelberg.</title>
        <authorList>
            <person name="Muyyarikkandy M.S."/>
            <person name="Alqahtani F.H."/>
            <person name="Mandoiu I."/>
            <person name="Amalaradjou M.A."/>
        </authorList>
    </citation>
    <scope>NUCLEOTIDE SEQUENCE [LARGE SCALE GENOMIC DNA]</scope>
    <source>
        <strain evidence="1 2">DUP 13076</strain>
    </source>
</reference>
<accession>K0N741</accession>
<proteinExistence type="predicted"/>
<evidence type="ECO:0000313" key="2">
    <source>
        <dbReference type="Proteomes" id="UP000234512"/>
    </source>
</evidence>
<dbReference type="EMBL" id="PKQJ01000012">
    <property type="protein sequence ID" value="PLC45849.1"/>
    <property type="molecule type" value="Genomic_DNA"/>
</dbReference>
<dbReference type="RefSeq" id="WP_012490797.1">
    <property type="nucleotide sequence ID" value="NC_010999.1"/>
</dbReference>
<dbReference type="AlphaFoldDB" id="A0A5Q8BMG4"/>
<name>A0A5Q8BMG4_LACPA</name>
<dbReference type="KEGG" id="lce:LC2W_0082"/>
<accession>A0A5Q8BMG4</accession>
<organism evidence="1 2">
    <name type="scientific">Lacticaseibacillus paracasei</name>
    <name type="common">Lactobacillus paracasei</name>
    <dbReference type="NCBI Taxonomy" id="1597"/>
    <lineage>
        <taxon>Bacteria</taxon>
        <taxon>Bacillati</taxon>
        <taxon>Bacillota</taxon>
        <taxon>Bacilli</taxon>
        <taxon>Lactobacillales</taxon>
        <taxon>Lactobacillaceae</taxon>
        <taxon>Lacticaseibacillus</taxon>
    </lineage>
</organism>